<feature type="transmembrane region" description="Helical" evidence="1">
    <location>
        <begin position="406"/>
        <end position="427"/>
    </location>
</feature>
<keyword evidence="1" id="KW-0472">Membrane</keyword>
<dbReference type="PANTHER" id="PTHR31170:SF17">
    <property type="match status" value="1"/>
</dbReference>
<dbReference type="InterPro" id="IPR004158">
    <property type="entry name" value="DUF247_pln"/>
</dbReference>
<evidence type="ECO:0000313" key="2">
    <source>
        <dbReference type="EMBL" id="PRQ24156.1"/>
    </source>
</evidence>
<comment type="caution">
    <text evidence="2">The sequence shown here is derived from an EMBL/GenBank/DDBJ whole genome shotgun (WGS) entry which is preliminary data.</text>
</comment>
<proteinExistence type="predicted"/>
<sequence>MESFGGDDGADDIATIGSDLISSMNNIVPENSLLSTKCCIFATPKLLLKDNEKSYLPTAFAIGPVHHGKPDLQEAEQIKLKYTRDLIARVSEWNDTIVKDLVKEIASLEEQARQYYAVPVKFNKAKFVKLLLVDGCFIIELFRKRLGDSPIYEDDPVCGRPFLREVLGTDLLLLENQIPWMVLDRLFSSTTRTGALSLTQVTLSFFSFLRTGGLDLQTENSFMLSTLDQSKHVLELLRNSLVWSTIPEGGELDTWELIPSASSLTEAGVKFKKGSTSNGLLDIKFSNGVLEIPPLVIVEPTKAFFRNLISYEQCYHWCHPKITSYAMLLDLLINTSKDMDILCENGIIQNWLNPEDATQIFNNLYNDTNVSHFYYLELCREVNKYCKRRWPRWRAMYVRNHFSSPWAIASQVLAAIIFILTLLQTVFSIKS</sequence>
<protein>
    <submittedName>
        <fullName evidence="2">Uncharacterized protein</fullName>
    </submittedName>
</protein>
<evidence type="ECO:0000256" key="1">
    <source>
        <dbReference type="SAM" id="Phobius"/>
    </source>
</evidence>
<accession>A0A2P6PQH7</accession>
<dbReference type="Pfam" id="PF03140">
    <property type="entry name" value="DUF247"/>
    <property type="match status" value="1"/>
</dbReference>
<dbReference type="STRING" id="74649.A0A2P6PQH7"/>
<keyword evidence="3" id="KW-1185">Reference proteome</keyword>
<reference evidence="2 3" key="1">
    <citation type="journal article" date="2018" name="Nat. Genet.">
        <title>The Rosa genome provides new insights in the design of modern roses.</title>
        <authorList>
            <person name="Bendahmane M."/>
        </authorList>
    </citation>
    <scope>NUCLEOTIDE SEQUENCE [LARGE SCALE GENOMIC DNA]</scope>
    <source>
        <strain evidence="3">cv. Old Blush</strain>
    </source>
</reference>
<dbReference type="Gramene" id="PRQ24156">
    <property type="protein sequence ID" value="PRQ24156"/>
    <property type="gene ID" value="RchiOBHm_Chr6g0269291"/>
</dbReference>
<dbReference type="EMBL" id="PDCK01000044">
    <property type="protein sequence ID" value="PRQ24156.1"/>
    <property type="molecule type" value="Genomic_DNA"/>
</dbReference>
<keyword evidence="1" id="KW-0812">Transmembrane</keyword>
<dbReference type="AlphaFoldDB" id="A0A2P6PQH7"/>
<dbReference type="OMA" id="WPQWRAY"/>
<name>A0A2P6PQH7_ROSCH</name>
<organism evidence="2 3">
    <name type="scientific">Rosa chinensis</name>
    <name type="common">China rose</name>
    <dbReference type="NCBI Taxonomy" id="74649"/>
    <lineage>
        <taxon>Eukaryota</taxon>
        <taxon>Viridiplantae</taxon>
        <taxon>Streptophyta</taxon>
        <taxon>Embryophyta</taxon>
        <taxon>Tracheophyta</taxon>
        <taxon>Spermatophyta</taxon>
        <taxon>Magnoliopsida</taxon>
        <taxon>eudicotyledons</taxon>
        <taxon>Gunneridae</taxon>
        <taxon>Pentapetalae</taxon>
        <taxon>rosids</taxon>
        <taxon>fabids</taxon>
        <taxon>Rosales</taxon>
        <taxon>Rosaceae</taxon>
        <taxon>Rosoideae</taxon>
        <taxon>Rosoideae incertae sedis</taxon>
        <taxon>Rosa</taxon>
    </lineage>
</organism>
<keyword evidence="1" id="KW-1133">Transmembrane helix</keyword>
<dbReference type="PANTHER" id="PTHR31170">
    <property type="entry name" value="BNAC04G53230D PROTEIN"/>
    <property type="match status" value="1"/>
</dbReference>
<gene>
    <name evidence="2" type="ORF">RchiOBHm_Chr6g0269291</name>
</gene>
<dbReference type="Proteomes" id="UP000238479">
    <property type="component" value="Chromosome 6"/>
</dbReference>
<evidence type="ECO:0000313" key="3">
    <source>
        <dbReference type="Proteomes" id="UP000238479"/>
    </source>
</evidence>
<dbReference type="OrthoDB" id="1862127at2759"/>